<dbReference type="EMBL" id="QFYP01000001">
    <property type="protein sequence ID" value="RAK59325.1"/>
    <property type="molecule type" value="Genomic_DNA"/>
</dbReference>
<protein>
    <submittedName>
        <fullName evidence="1">Uncharacterized protein</fullName>
    </submittedName>
</protein>
<comment type="caution">
    <text evidence="1">The sequence shown here is derived from an EMBL/GenBank/DDBJ whole genome shotgun (WGS) entry which is preliminary data.</text>
</comment>
<dbReference type="AlphaFoldDB" id="A0A328AYG3"/>
<gene>
    <name evidence="1" type="ORF">DJ021_05650</name>
</gene>
<keyword evidence="2" id="KW-1185">Reference proteome</keyword>
<dbReference type="Proteomes" id="UP000249842">
    <property type="component" value="Unassembled WGS sequence"/>
</dbReference>
<evidence type="ECO:0000313" key="1">
    <source>
        <dbReference type="EMBL" id="RAK59325.1"/>
    </source>
</evidence>
<proteinExistence type="predicted"/>
<organism evidence="1 2">
    <name type="scientific">Phenylobacterium hankyongense</name>
    <dbReference type="NCBI Taxonomy" id="1813876"/>
    <lineage>
        <taxon>Bacteria</taxon>
        <taxon>Pseudomonadati</taxon>
        <taxon>Pseudomonadota</taxon>
        <taxon>Alphaproteobacteria</taxon>
        <taxon>Caulobacterales</taxon>
        <taxon>Caulobacteraceae</taxon>
        <taxon>Phenylobacterium</taxon>
    </lineage>
</organism>
<evidence type="ECO:0000313" key="2">
    <source>
        <dbReference type="Proteomes" id="UP000249842"/>
    </source>
</evidence>
<name>A0A328AYG3_9CAUL</name>
<sequence>MTSVRFVFPKPKLAELLRTPGGLPVAEALERANANLLEIRPSCLGELQTLLDYAEAAFAVIGAEFDDDGMAGLYAIAVRAIGAGGVCGVPAVDVALTSLCDLLDHLRTNHRFDREAIGVHVRAWRLLMTPGLPIGGSDAVLNGLRQVSARYAGA</sequence>
<reference evidence="2" key="1">
    <citation type="submission" date="2018-05" db="EMBL/GenBank/DDBJ databases">
        <authorList>
            <person name="Li X."/>
        </authorList>
    </citation>
    <scope>NUCLEOTIDE SEQUENCE [LARGE SCALE GENOMIC DNA]</scope>
    <source>
        <strain evidence="2">HKS-05</strain>
    </source>
</reference>
<dbReference type="OrthoDB" id="7211089at2"/>
<dbReference type="RefSeq" id="WP_111456618.1">
    <property type="nucleotide sequence ID" value="NZ_QFYP01000001.1"/>
</dbReference>
<accession>A0A328AYG3</accession>